<proteinExistence type="inferred from homology"/>
<comment type="subcellular location">
    <subcellularLocation>
        <location evidence="2 8">Cytoplasm</location>
    </subcellularLocation>
</comment>
<feature type="domain" description="S1 motif" evidence="9">
    <location>
        <begin position="655"/>
        <end position="735"/>
    </location>
</feature>
<dbReference type="PROSITE" id="PS01175">
    <property type="entry name" value="RIBONUCLEASE_II"/>
    <property type="match status" value="1"/>
</dbReference>
<dbReference type="PATRIC" id="fig|85874.4.peg.531"/>
<dbReference type="GO" id="GO:0008859">
    <property type="term" value="F:exoribonuclease II activity"/>
    <property type="evidence" value="ECO:0007669"/>
    <property type="project" value="UniProtKB-UniRule"/>
</dbReference>
<dbReference type="PANTHER" id="PTHR23355:SF9">
    <property type="entry name" value="DIS3-LIKE EXONUCLEASE 2"/>
    <property type="match status" value="1"/>
</dbReference>
<reference evidence="11" key="1">
    <citation type="journal article" date="2015" name="MBio">
        <title>Genome-Resolved Metagenomic Analysis Reveals Roles for Candidate Phyla and Other Microbial Community Members in Biogeochemical Transformations in Oil Reservoirs.</title>
        <authorList>
            <person name="Hu P."/>
            <person name="Tom L."/>
            <person name="Singh A."/>
            <person name="Thomas B.C."/>
            <person name="Baker B.J."/>
            <person name="Piceno Y.M."/>
            <person name="Andersen G.L."/>
            <person name="Banfield J.F."/>
        </authorList>
    </citation>
    <scope>NUCLEOTIDE SEQUENCE [LARGE SCALE GENOMIC DNA]</scope>
</reference>
<dbReference type="Pfam" id="PF00575">
    <property type="entry name" value="S1"/>
    <property type="match status" value="1"/>
</dbReference>
<dbReference type="InterPro" id="IPR022966">
    <property type="entry name" value="RNase_II/R_CS"/>
</dbReference>
<dbReference type="NCBIfam" id="TIGR00358">
    <property type="entry name" value="3_prime_RNase"/>
    <property type="match status" value="1"/>
</dbReference>
<dbReference type="SMART" id="SM00357">
    <property type="entry name" value="CSP"/>
    <property type="match status" value="2"/>
</dbReference>
<keyword evidence="4 8" id="KW-0540">Nuclease</keyword>
<dbReference type="Gene3D" id="2.40.50.140">
    <property type="entry name" value="Nucleic acid-binding proteins"/>
    <property type="match status" value="3"/>
</dbReference>
<evidence type="ECO:0000256" key="3">
    <source>
        <dbReference type="ARBA" id="ARBA00022490"/>
    </source>
</evidence>
<dbReference type="PROSITE" id="PS50126">
    <property type="entry name" value="S1"/>
    <property type="match status" value="1"/>
</dbReference>
<comment type="caution">
    <text evidence="10">The sequence shown here is derived from an EMBL/GenBank/DDBJ whole genome shotgun (WGS) entry which is preliminary data.</text>
</comment>
<dbReference type="GO" id="GO:0005829">
    <property type="term" value="C:cytosol"/>
    <property type="evidence" value="ECO:0007669"/>
    <property type="project" value="TreeGrafter"/>
</dbReference>
<evidence type="ECO:0000256" key="2">
    <source>
        <dbReference type="ARBA" id="ARBA00004496"/>
    </source>
</evidence>
<dbReference type="InterPro" id="IPR003029">
    <property type="entry name" value="S1_domain"/>
</dbReference>
<name>A0A101FFN3_9THEO</name>
<evidence type="ECO:0000256" key="5">
    <source>
        <dbReference type="ARBA" id="ARBA00022801"/>
    </source>
</evidence>
<dbReference type="GO" id="GO:0006402">
    <property type="term" value="P:mRNA catabolic process"/>
    <property type="evidence" value="ECO:0007669"/>
    <property type="project" value="TreeGrafter"/>
</dbReference>
<evidence type="ECO:0000256" key="4">
    <source>
        <dbReference type="ARBA" id="ARBA00022722"/>
    </source>
</evidence>
<dbReference type="InterPro" id="IPR001900">
    <property type="entry name" value="RNase_II/R"/>
</dbReference>
<evidence type="ECO:0000313" key="10">
    <source>
        <dbReference type="EMBL" id="KUK36179.1"/>
    </source>
</evidence>
<dbReference type="NCBIfam" id="TIGR02063">
    <property type="entry name" value="RNase_R"/>
    <property type="match status" value="1"/>
</dbReference>
<dbReference type="InterPro" id="IPR011805">
    <property type="entry name" value="RNase_R"/>
</dbReference>
<gene>
    <name evidence="8" type="primary">rnr</name>
    <name evidence="10" type="ORF">XD66_1114</name>
</gene>
<dbReference type="AlphaFoldDB" id="A0A101FFN3"/>
<organism evidence="10 11">
    <name type="scientific">Thermacetogenium phaeum</name>
    <dbReference type="NCBI Taxonomy" id="85874"/>
    <lineage>
        <taxon>Bacteria</taxon>
        <taxon>Bacillati</taxon>
        <taxon>Bacillota</taxon>
        <taxon>Clostridia</taxon>
        <taxon>Thermoanaerobacterales</taxon>
        <taxon>Thermoanaerobacteraceae</taxon>
        <taxon>Thermacetogenium</taxon>
    </lineage>
</organism>
<dbReference type="EMBL" id="LGFO01000147">
    <property type="protein sequence ID" value="KUK36179.1"/>
    <property type="molecule type" value="Genomic_DNA"/>
</dbReference>
<comment type="similarity">
    <text evidence="8">Belongs to the RNR ribonuclease family. RNase R subfamily.</text>
</comment>
<accession>A0A101FFN3</accession>
<keyword evidence="3 8" id="KW-0963">Cytoplasm</keyword>
<dbReference type="Proteomes" id="UP000053326">
    <property type="component" value="Unassembled WGS sequence"/>
</dbReference>
<protein>
    <recommendedName>
        <fullName evidence="8">Ribonuclease R</fullName>
        <shortName evidence="8">RNase R</shortName>
        <ecNumber evidence="8">3.1.13.1</ecNumber>
    </recommendedName>
</protein>
<dbReference type="Pfam" id="PF17876">
    <property type="entry name" value="CSD2"/>
    <property type="match status" value="1"/>
</dbReference>
<dbReference type="SMART" id="SM00955">
    <property type="entry name" value="RNB"/>
    <property type="match status" value="1"/>
</dbReference>
<dbReference type="GO" id="GO:0003723">
    <property type="term" value="F:RNA binding"/>
    <property type="evidence" value="ECO:0007669"/>
    <property type="project" value="UniProtKB-UniRule"/>
</dbReference>
<evidence type="ECO:0000313" key="11">
    <source>
        <dbReference type="Proteomes" id="UP000053326"/>
    </source>
</evidence>
<dbReference type="InterPro" id="IPR012340">
    <property type="entry name" value="NA-bd_OB-fold"/>
</dbReference>
<dbReference type="InterPro" id="IPR011129">
    <property type="entry name" value="CSD"/>
</dbReference>
<dbReference type="CDD" id="cd04471">
    <property type="entry name" value="S1_RNase_R"/>
    <property type="match status" value="1"/>
</dbReference>
<keyword evidence="6 8" id="KW-0269">Exonuclease</keyword>
<dbReference type="EC" id="3.1.13.1" evidence="8"/>
<dbReference type="SUPFAM" id="SSF50249">
    <property type="entry name" value="Nucleic acid-binding proteins"/>
    <property type="match status" value="4"/>
</dbReference>
<sequence length="743" mass="85261">MPSGEDYNYRIYQGEVKSMRRKKKERKKLARKKGTLEPEAILSCLRSASRPLSLSEIVEQLGCDPGELPFVLQEMEERGQVIRTRKNRYGIPEKMNLFVGTIQGHPRGYAFLIPDDGRMEDIFISRENLGGAMHNDRVIVRPLGLSLQGKHLEGEVIRVIERANTRVVGVYEEANRHFGFVVPDEKRLGWDIFVPRARAKGVKTGDKVVVEITSWPGPRRNPEGRIVERLGAVGEPGIDILSIVKKYGLSEEFPRRVMKEAEAIPLEVTPEDREGRWDLRELPMVTIDGEDAKDLDDAVSLERLPDNNYRLGVHIADVSYYVKENSELDKEAFRRGTSVYLVDRVIPMLPARLSNGICSLNAGEDRLAISVFMEINAEGNVVRYEIGPSVIRVDERMTYTNVRRILEEDVPELYQRYSSFVKTFQEMKELCLILRRRRRLRGALDFDFPESKVTLDEEGRPVDVLLMEQSIANQIIEEFMLIANETVARHLTKMEVPLLYRVHEEPKAEKLNALNEFLHGFGFHIPSADGVHPRFFQEILHKVEDRPERLVVQTVMLRSLQHARYDPKPLGHFGLAVRYYTHFTSPIRRYPDLIVHRVLREVLAHGKIPAKRREKLEQMMPVYAEQTSERELIAEEAERETVELKQVEYISQFLGEVFDGIVVSITSFGMFVALPNGIEGLVHVSTMTDDYYLFNEKNYTLTGEHSGKTFRIGDRVKVQLVRASVESREIDFELVPQPPGQGS</sequence>
<dbReference type="InterPro" id="IPR013223">
    <property type="entry name" value="RNase_B_OB_dom"/>
</dbReference>
<comment type="catalytic activity">
    <reaction evidence="1 8">
        <text>Exonucleolytic cleavage in the 3'- to 5'-direction to yield nucleoside 5'-phosphates.</text>
        <dbReference type="EC" id="3.1.13.1"/>
    </reaction>
</comment>
<evidence type="ECO:0000256" key="7">
    <source>
        <dbReference type="ARBA" id="ARBA00022884"/>
    </source>
</evidence>
<dbReference type="InterPro" id="IPR040476">
    <property type="entry name" value="CSD2"/>
</dbReference>
<dbReference type="InterPro" id="IPR036390">
    <property type="entry name" value="WH_DNA-bd_sf"/>
</dbReference>
<dbReference type="InterPro" id="IPR050180">
    <property type="entry name" value="RNR_Ribonuclease"/>
</dbReference>
<dbReference type="Pfam" id="PF00773">
    <property type="entry name" value="RNB"/>
    <property type="match status" value="1"/>
</dbReference>
<evidence type="ECO:0000259" key="9">
    <source>
        <dbReference type="PROSITE" id="PS50126"/>
    </source>
</evidence>
<dbReference type="HAMAP" id="MF_01895">
    <property type="entry name" value="RNase_R"/>
    <property type="match status" value="1"/>
</dbReference>
<comment type="function">
    <text evidence="8">3'-5' exoribonuclease that releases 5'-nucleoside monophosphates and is involved in maturation of structured RNAs.</text>
</comment>
<evidence type="ECO:0000256" key="8">
    <source>
        <dbReference type="HAMAP-Rule" id="MF_01895"/>
    </source>
</evidence>
<keyword evidence="7 8" id="KW-0694">RNA-binding</keyword>
<evidence type="ECO:0000256" key="1">
    <source>
        <dbReference type="ARBA" id="ARBA00001849"/>
    </source>
</evidence>
<dbReference type="PANTHER" id="PTHR23355">
    <property type="entry name" value="RIBONUCLEASE"/>
    <property type="match status" value="1"/>
</dbReference>
<dbReference type="Pfam" id="PF08206">
    <property type="entry name" value="OB_RNB"/>
    <property type="match status" value="1"/>
</dbReference>
<dbReference type="InterPro" id="IPR004476">
    <property type="entry name" value="RNase_II/RNase_R"/>
</dbReference>
<dbReference type="SMART" id="SM00316">
    <property type="entry name" value="S1"/>
    <property type="match status" value="1"/>
</dbReference>
<keyword evidence="5 8" id="KW-0378">Hydrolase</keyword>
<dbReference type="SUPFAM" id="SSF46785">
    <property type="entry name" value="Winged helix' DNA-binding domain"/>
    <property type="match status" value="1"/>
</dbReference>
<evidence type="ECO:0000256" key="6">
    <source>
        <dbReference type="ARBA" id="ARBA00022839"/>
    </source>
</evidence>